<sequence>MVTHQSKRERAGACSTCRTRKKRCIPSSEGYGCRLCHSLSVRCTLVRDPGPAKVTRGLSPVKRPPRANNSSIGPLLSEETGNPALLATHEALLEMVQLYFSRIHNIAHTMFHEPSFLKLLDEGKASMKLAYAMCALSARYSVNPCFRDVPPCDRGKAYASEAMQLCHQCMDAPSLVMVQALLLIGYYFSGEGDLQRKHIYVGSARLHAEALILQRSPMQLDAVQQEEYRRTVLSVRIATHWGATDIAIEPEDASYAVAIYPKVDDVSFRSSYPERQLQHVGISPASQCNMWAQMAQTLDIFTKINGLLRRLSRGVISFAEYAHEVPVLEGRLNQWNESLPAILTFNIDQLMFFVDRRLGRTFLSMHIGYFHFRQMLLFPFLEAGTGQEAATVRRMTEKCNKSAAAISDILQYATSLQDCELDYFIYGHIAVVSSCVHLHSLLLSEDPLALSTARQRLILNFKFLMRIKLYWPIVESSVIRLRTFQSSCRTSMSDPFVFDNWMARFLTEHSSLLAERQLFVSNTGDIGAELQNMRHTDDSRGPQDATFNPGDEDTSVPTVPATAELKGLIAARDDLSSLVHDKNINNEDLANDVLEWLSRN</sequence>
<evidence type="ECO:0000313" key="10">
    <source>
        <dbReference type="Proteomes" id="UP000325780"/>
    </source>
</evidence>
<proteinExistence type="predicted"/>
<dbReference type="Pfam" id="PF04082">
    <property type="entry name" value="Fungal_trans"/>
    <property type="match status" value="1"/>
</dbReference>
<dbReference type="GO" id="GO:0009893">
    <property type="term" value="P:positive regulation of metabolic process"/>
    <property type="evidence" value="ECO:0007669"/>
    <property type="project" value="UniProtKB-ARBA"/>
</dbReference>
<feature type="region of interest" description="Disordered" evidence="7">
    <location>
        <begin position="534"/>
        <end position="557"/>
    </location>
</feature>
<feature type="region of interest" description="Disordered" evidence="7">
    <location>
        <begin position="54"/>
        <end position="74"/>
    </location>
</feature>
<dbReference type="GO" id="GO:0006351">
    <property type="term" value="P:DNA-templated transcription"/>
    <property type="evidence" value="ECO:0007669"/>
    <property type="project" value="InterPro"/>
</dbReference>
<keyword evidence="3" id="KW-0805">Transcription regulation</keyword>
<dbReference type="OrthoDB" id="1924787at2759"/>
<evidence type="ECO:0000256" key="2">
    <source>
        <dbReference type="ARBA" id="ARBA00022723"/>
    </source>
</evidence>
<dbReference type="InterPro" id="IPR007219">
    <property type="entry name" value="XnlR_reg_dom"/>
</dbReference>
<feature type="domain" description="Zn(2)-C6 fungal-type" evidence="8">
    <location>
        <begin position="13"/>
        <end position="43"/>
    </location>
</feature>
<keyword evidence="10" id="KW-1185">Reference proteome</keyword>
<dbReference type="GO" id="GO:0000981">
    <property type="term" value="F:DNA-binding transcription factor activity, RNA polymerase II-specific"/>
    <property type="evidence" value="ECO:0007669"/>
    <property type="project" value="InterPro"/>
</dbReference>
<evidence type="ECO:0000256" key="7">
    <source>
        <dbReference type="SAM" id="MobiDB-lite"/>
    </source>
</evidence>
<dbReference type="AlphaFoldDB" id="A0A5N6TZS9"/>
<dbReference type="PANTHER" id="PTHR47338">
    <property type="entry name" value="ZN(II)2CYS6 TRANSCRIPTION FACTOR (EUROFUNG)-RELATED"/>
    <property type="match status" value="1"/>
</dbReference>
<evidence type="ECO:0000256" key="6">
    <source>
        <dbReference type="ARBA" id="ARBA00023242"/>
    </source>
</evidence>
<evidence type="ECO:0000259" key="8">
    <source>
        <dbReference type="PROSITE" id="PS00463"/>
    </source>
</evidence>
<dbReference type="PROSITE" id="PS00463">
    <property type="entry name" value="ZN2_CY6_FUNGAL_1"/>
    <property type="match status" value="1"/>
</dbReference>
<comment type="subcellular location">
    <subcellularLocation>
        <location evidence="1">Nucleus</location>
    </subcellularLocation>
</comment>
<name>A0A5N6TZS9_ASPAV</name>
<keyword evidence="5" id="KW-0804">Transcription</keyword>
<dbReference type="SUPFAM" id="SSF57701">
    <property type="entry name" value="Zn2/Cys6 DNA-binding domain"/>
    <property type="match status" value="1"/>
</dbReference>
<dbReference type="PANTHER" id="PTHR47338:SF16">
    <property type="entry name" value="TRANSCRIPTION FACTOR, PUTATIVE (AFU_ORTHOLOGUE AFUA_2G09360)-RELATED"/>
    <property type="match status" value="1"/>
</dbReference>
<dbReference type="InterPro" id="IPR001138">
    <property type="entry name" value="Zn2Cys6_DnaBD"/>
</dbReference>
<keyword evidence="2" id="KW-0479">Metal-binding</keyword>
<reference evidence="9 10" key="1">
    <citation type="submission" date="2019-04" db="EMBL/GenBank/DDBJ databases">
        <title>Friends and foes A comparative genomics study of 23 Aspergillus species from section Flavi.</title>
        <authorList>
            <consortium name="DOE Joint Genome Institute"/>
            <person name="Kjaerbolling I."/>
            <person name="Vesth T."/>
            <person name="Frisvad J.C."/>
            <person name="Nybo J.L."/>
            <person name="Theobald S."/>
            <person name="Kildgaard S."/>
            <person name="Isbrandt T."/>
            <person name="Kuo A."/>
            <person name="Sato A."/>
            <person name="Lyhne E.K."/>
            <person name="Kogle M.E."/>
            <person name="Wiebenga A."/>
            <person name="Kun R.S."/>
            <person name="Lubbers R.J."/>
            <person name="Makela M.R."/>
            <person name="Barry K."/>
            <person name="Chovatia M."/>
            <person name="Clum A."/>
            <person name="Daum C."/>
            <person name="Haridas S."/>
            <person name="He G."/>
            <person name="LaButti K."/>
            <person name="Lipzen A."/>
            <person name="Mondo S."/>
            <person name="Riley R."/>
            <person name="Salamov A."/>
            <person name="Simmons B.A."/>
            <person name="Magnuson J.K."/>
            <person name="Henrissat B."/>
            <person name="Mortensen U.H."/>
            <person name="Larsen T.O."/>
            <person name="Devries R.P."/>
            <person name="Grigoriev I.V."/>
            <person name="Machida M."/>
            <person name="Baker S.E."/>
            <person name="Andersen M.R."/>
        </authorList>
    </citation>
    <scope>NUCLEOTIDE SEQUENCE [LARGE SCALE GENOMIC DNA]</scope>
    <source>
        <strain evidence="9 10">IBT 18842</strain>
    </source>
</reference>
<protein>
    <recommendedName>
        <fullName evidence="8">Zn(2)-C6 fungal-type domain-containing protein</fullName>
    </recommendedName>
</protein>
<dbReference type="EMBL" id="ML742063">
    <property type="protein sequence ID" value="KAE8151848.1"/>
    <property type="molecule type" value="Genomic_DNA"/>
</dbReference>
<evidence type="ECO:0000256" key="3">
    <source>
        <dbReference type="ARBA" id="ARBA00023015"/>
    </source>
</evidence>
<keyword evidence="6" id="KW-0539">Nucleus</keyword>
<keyword evidence="4" id="KW-0238">DNA-binding</keyword>
<dbReference type="InterPro" id="IPR036864">
    <property type="entry name" value="Zn2-C6_fun-type_DNA-bd_sf"/>
</dbReference>
<dbReference type="CDD" id="cd12148">
    <property type="entry name" value="fungal_TF_MHR"/>
    <property type="match status" value="1"/>
</dbReference>
<evidence type="ECO:0000256" key="4">
    <source>
        <dbReference type="ARBA" id="ARBA00023125"/>
    </source>
</evidence>
<dbReference type="GO" id="GO:0008270">
    <property type="term" value="F:zinc ion binding"/>
    <property type="evidence" value="ECO:0007669"/>
    <property type="project" value="InterPro"/>
</dbReference>
<dbReference type="GO" id="GO:0003677">
    <property type="term" value="F:DNA binding"/>
    <property type="evidence" value="ECO:0007669"/>
    <property type="project" value="UniProtKB-KW"/>
</dbReference>
<evidence type="ECO:0000256" key="5">
    <source>
        <dbReference type="ARBA" id="ARBA00023163"/>
    </source>
</evidence>
<dbReference type="Proteomes" id="UP000325780">
    <property type="component" value="Unassembled WGS sequence"/>
</dbReference>
<evidence type="ECO:0000256" key="1">
    <source>
        <dbReference type="ARBA" id="ARBA00004123"/>
    </source>
</evidence>
<gene>
    <name evidence="9" type="ORF">BDV25DRAFT_152054</name>
</gene>
<organism evidence="9 10">
    <name type="scientific">Aspergillus avenaceus</name>
    <dbReference type="NCBI Taxonomy" id="36643"/>
    <lineage>
        <taxon>Eukaryota</taxon>
        <taxon>Fungi</taxon>
        <taxon>Dikarya</taxon>
        <taxon>Ascomycota</taxon>
        <taxon>Pezizomycotina</taxon>
        <taxon>Eurotiomycetes</taxon>
        <taxon>Eurotiomycetidae</taxon>
        <taxon>Eurotiales</taxon>
        <taxon>Aspergillaceae</taxon>
        <taxon>Aspergillus</taxon>
        <taxon>Aspergillus subgen. Circumdati</taxon>
    </lineage>
</organism>
<dbReference type="InterPro" id="IPR050815">
    <property type="entry name" value="TF_fung"/>
</dbReference>
<evidence type="ECO:0000313" key="9">
    <source>
        <dbReference type="EMBL" id="KAE8151848.1"/>
    </source>
</evidence>
<dbReference type="GO" id="GO:0005634">
    <property type="term" value="C:nucleus"/>
    <property type="evidence" value="ECO:0007669"/>
    <property type="project" value="UniProtKB-SubCell"/>
</dbReference>
<accession>A0A5N6TZS9</accession>
<dbReference type="CDD" id="cd00067">
    <property type="entry name" value="GAL4"/>
    <property type="match status" value="1"/>
</dbReference>